<keyword evidence="4" id="KW-1185">Reference proteome</keyword>
<feature type="region of interest" description="Disordered" evidence="1">
    <location>
        <begin position="1"/>
        <end position="31"/>
    </location>
</feature>
<dbReference type="EMBL" id="VDEQ01000360">
    <property type="protein sequence ID" value="MQS39680.1"/>
    <property type="molecule type" value="Genomic_DNA"/>
</dbReference>
<evidence type="ECO:0000259" key="2">
    <source>
        <dbReference type="Pfam" id="PF13508"/>
    </source>
</evidence>
<gene>
    <name evidence="3" type="ORF">FFZ77_30095</name>
</gene>
<evidence type="ECO:0000313" key="4">
    <source>
        <dbReference type="Proteomes" id="UP000460558"/>
    </source>
</evidence>
<reference evidence="3 4" key="1">
    <citation type="submission" date="2019-06" db="EMBL/GenBank/DDBJ databases">
        <title>Comparative genomics and metabolomics analyses of clavulanic acid producing Streptomyces species provides insight into specialized metabolism and evolution of beta-lactam biosynthetic gene clusters.</title>
        <authorList>
            <person name="Moore M.A."/>
            <person name="Cruz-Morales P."/>
            <person name="Barona Gomez F."/>
            <person name="Kapil T."/>
        </authorList>
    </citation>
    <scope>NUCLEOTIDE SEQUENCE [LARGE SCALE GENOMIC DNA]</scope>
    <source>
        <strain evidence="3 4">T-272</strain>
    </source>
</reference>
<feature type="compositionally biased region" description="Basic residues" evidence="1">
    <location>
        <begin position="16"/>
        <end position="26"/>
    </location>
</feature>
<sequence length="121" mass="13372">MRRDASPLAPPGLRPLSHHARTRSRPHCTGTWTTRSRECDAAIDRTVVVSRLFVASSARGQGIGALLMARAVREARARARSCSCSRSRARTRGRGHLHRRLPRADVANSPWCGLNSVLPER</sequence>
<comment type="caution">
    <text evidence="3">The sequence shown here is derived from an EMBL/GenBank/DDBJ whole genome shotgun (WGS) entry which is preliminary data.</text>
</comment>
<dbReference type="Pfam" id="PF13508">
    <property type="entry name" value="Acetyltransf_7"/>
    <property type="match status" value="1"/>
</dbReference>
<protein>
    <submittedName>
        <fullName evidence="3">GNAT family N-acetyltransferase</fullName>
    </submittedName>
</protein>
<dbReference type="InterPro" id="IPR000182">
    <property type="entry name" value="GNAT_dom"/>
</dbReference>
<dbReference type="CDD" id="cd04301">
    <property type="entry name" value="NAT_SF"/>
    <property type="match status" value="1"/>
</dbReference>
<name>A0ABW9P258_9ACTN</name>
<dbReference type="SUPFAM" id="SSF55729">
    <property type="entry name" value="Acyl-CoA N-acyltransferases (Nat)"/>
    <property type="match status" value="1"/>
</dbReference>
<evidence type="ECO:0000256" key="1">
    <source>
        <dbReference type="SAM" id="MobiDB-lite"/>
    </source>
</evidence>
<feature type="domain" description="N-acetyltransferase" evidence="2">
    <location>
        <begin position="46"/>
        <end position="84"/>
    </location>
</feature>
<accession>A0ABW9P258</accession>
<dbReference type="InterPro" id="IPR016181">
    <property type="entry name" value="Acyl_CoA_acyltransferase"/>
</dbReference>
<organism evidence="3 4">
    <name type="scientific">Streptomyces katsurahamanus</name>
    <dbReference type="NCBI Taxonomy" id="2577098"/>
    <lineage>
        <taxon>Bacteria</taxon>
        <taxon>Bacillati</taxon>
        <taxon>Actinomycetota</taxon>
        <taxon>Actinomycetes</taxon>
        <taxon>Kitasatosporales</taxon>
        <taxon>Streptomycetaceae</taxon>
        <taxon>Streptomyces</taxon>
    </lineage>
</organism>
<evidence type="ECO:0000313" key="3">
    <source>
        <dbReference type="EMBL" id="MQS39680.1"/>
    </source>
</evidence>
<proteinExistence type="predicted"/>
<dbReference type="Gene3D" id="3.40.630.30">
    <property type="match status" value="1"/>
</dbReference>
<dbReference type="Proteomes" id="UP000460558">
    <property type="component" value="Unassembled WGS sequence"/>
</dbReference>